<keyword evidence="7" id="KW-1185">Reference proteome</keyword>
<dbReference type="GO" id="GO:0012505">
    <property type="term" value="C:endomembrane system"/>
    <property type="evidence" value="ECO:0007669"/>
    <property type="project" value="UniProtKB-SubCell"/>
</dbReference>
<evidence type="ECO:0000313" key="7">
    <source>
        <dbReference type="Proteomes" id="UP000463470"/>
    </source>
</evidence>
<evidence type="ECO:0000259" key="5">
    <source>
        <dbReference type="Pfam" id="PF06803"/>
    </source>
</evidence>
<evidence type="ECO:0000256" key="1">
    <source>
        <dbReference type="ARBA" id="ARBA00004127"/>
    </source>
</evidence>
<dbReference type="RefSeq" id="WP_161254282.1">
    <property type="nucleotide sequence ID" value="NZ_WXEY01000002.1"/>
</dbReference>
<protein>
    <submittedName>
        <fullName evidence="6">DUF1232 domain-containing protein</fullName>
    </submittedName>
</protein>
<keyword evidence="3" id="KW-1133">Transmembrane helix</keyword>
<dbReference type="InterPro" id="IPR010652">
    <property type="entry name" value="DUF1232"/>
</dbReference>
<evidence type="ECO:0000256" key="4">
    <source>
        <dbReference type="ARBA" id="ARBA00023136"/>
    </source>
</evidence>
<comment type="caution">
    <text evidence="6">The sequence shown here is derived from an EMBL/GenBank/DDBJ whole genome shotgun (WGS) entry which is preliminary data.</text>
</comment>
<accession>A0A845L240</accession>
<reference evidence="6 7" key="1">
    <citation type="submission" date="2020-01" db="EMBL/GenBank/DDBJ databases">
        <title>Whole-genome sequence of Heliobacterium undosum DSM 13378.</title>
        <authorList>
            <person name="Kyndt J.A."/>
            <person name="Meyer T.E."/>
        </authorList>
    </citation>
    <scope>NUCLEOTIDE SEQUENCE [LARGE SCALE GENOMIC DNA]</scope>
    <source>
        <strain evidence="6 7">DSM 13378</strain>
    </source>
</reference>
<gene>
    <name evidence="6" type="ORF">GTO91_02270</name>
</gene>
<keyword evidence="4" id="KW-0472">Membrane</keyword>
<feature type="domain" description="DUF1232" evidence="5">
    <location>
        <begin position="42"/>
        <end position="76"/>
    </location>
</feature>
<dbReference type="Pfam" id="PF06803">
    <property type="entry name" value="DUF1232"/>
    <property type="match status" value="1"/>
</dbReference>
<proteinExistence type="predicted"/>
<organism evidence="6 7">
    <name type="scientific">Heliomicrobium undosum</name>
    <dbReference type="NCBI Taxonomy" id="121734"/>
    <lineage>
        <taxon>Bacteria</taxon>
        <taxon>Bacillati</taxon>
        <taxon>Bacillota</taxon>
        <taxon>Clostridia</taxon>
        <taxon>Eubacteriales</taxon>
        <taxon>Heliobacteriaceae</taxon>
        <taxon>Heliomicrobium</taxon>
    </lineage>
</organism>
<sequence>MPSLQSPGFWQRMRLLLNLPRSTRLLYALLRDNRVPLVNKALFLGLSLMYLLWPLDLLPDLVPLLGELDDITVILFLIDRFVASAPNYVVYEYLDRFE</sequence>
<evidence type="ECO:0000256" key="3">
    <source>
        <dbReference type="ARBA" id="ARBA00022989"/>
    </source>
</evidence>
<comment type="subcellular location">
    <subcellularLocation>
        <location evidence="1">Endomembrane system</location>
        <topology evidence="1">Multi-pass membrane protein</topology>
    </subcellularLocation>
</comment>
<evidence type="ECO:0000313" key="6">
    <source>
        <dbReference type="EMBL" id="MZP28550.1"/>
    </source>
</evidence>
<keyword evidence="2" id="KW-0812">Transmembrane</keyword>
<dbReference type="Proteomes" id="UP000463470">
    <property type="component" value="Unassembled WGS sequence"/>
</dbReference>
<dbReference type="EMBL" id="WXEY01000002">
    <property type="protein sequence ID" value="MZP28550.1"/>
    <property type="molecule type" value="Genomic_DNA"/>
</dbReference>
<name>A0A845L240_9FIRM</name>
<evidence type="ECO:0000256" key="2">
    <source>
        <dbReference type="ARBA" id="ARBA00022692"/>
    </source>
</evidence>
<dbReference type="AlphaFoldDB" id="A0A845L240"/>